<keyword evidence="6" id="KW-1185">Reference proteome</keyword>
<keyword evidence="2" id="KW-0560">Oxidoreductase</keyword>
<organism evidence="5 6">
    <name type="scientific">Tolypocladium paradoxum</name>
    <dbReference type="NCBI Taxonomy" id="94208"/>
    <lineage>
        <taxon>Eukaryota</taxon>
        <taxon>Fungi</taxon>
        <taxon>Dikarya</taxon>
        <taxon>Ascomycota</taxon>
        <taxon>Pezizomycotina</taxon>
        <taxon>Sordariomycetes</taxon>
        <taxon>Hypocreomycetidae</taxon>
        <taxon>Hypocreales</taxon>
        <taxon>Ophiocordycipitaceae</taxon>
        <taxon>Tolypocladium</taxon>
    </lineage>
</organism>
<dbReference type="Proteomes" id="UP000237481">
    <property type="component" value="Unassembled WGS sequence"/>
</dbReference>
<accession>A0A2S4KMN3</accession>
<protein>
    <submittedName>
        <fullName evidence="5">Norsolorinic acid reductase A</fullName>
    </submittedName>
</protein>
<dbReference type="Pfam" id="PF00248">
    <property type="entry name" value="Aldo_ket_red"/>
    <property type="match status" value="1"/>
</dbReference>
<dbReference type="InterPro" id="IPR050523">
    <property type="entry name" value="AKR_Detox_Biosynth"/>
</dbReference>
<dbReference type="EMBL" id="PKSG01001045">
    <property type="protein sequence ID" value="POR31447.1"/>
    <property type="molecule type" value="Genomic_DNA"/>
</dbReference>
<dbReference type="CDD" id="cd19146">
    <property type="entry name" value="AKR_AKR9A1-2"/>
    <property type="match status" value="1"/>
</dbReference>
<evidence type="ECO:0000313" key="5">
    <source>
        <dbReference type="EMBL" id="POR31447.1"/>
    </source>
</evidence>
<dbReference type="Gene3D" id="3.20.20.100">
    <property type="entry name" value="NADP-dependent oxidoreductase domain"/>
    <property type="match status" value="1"/>
</dbReference>
<evidence type="ECO:0000256" key="1">
    <source>
        <dbReference type="ARBA" id="ARBA00022857"/>
    </source>
</evidence>
<dbReference type="InterPro" id="IPR020471">
    <property type="entry name" value="AKR"/>
</dbReference>
<name>A0A2S4KMN3_9HYPO</name>
<feature type="non-terminal residue" evidence="5">
    <location>
        <position position="1"/>
    </location>
</feature>
<proteinExistence type="inferred from homology"/>
<dbReference type="SUPFAM" id="SSF51430">
    <property type="entry name" value="NAD(P)-linked oxidoreductase"/>
    <property type="match status" value="1"/>
</dbReference>
<evidence type="ECO:0000259" key="4">
    <source>
        <dbReference type="Pfam" id="PF00248"/>
    </source>
</evidence>
<dbReference type="PANTHER" id="PTHR43364:SF7">
    <property type="entry name" value="NADP-DEPENDENT OXIDOREDUCTASE DOMAIN-CONTAINING PROTEIN-RELATED"/>
    <property type="match status" value="1"/>
</dbReference>
<dbReference type="PRINTS" id="PR00069">
    <property type="entry name" value="ALDKETRDTASE"/>
</dbReference>
<comment type="similarity">
    <text evidence="3">Belongs to the aldo/keto reductase family. Aldo/keto reductase 2 subfamily.</text>
</comment>
<evidence type="ECO:0000256" key="3">
    <source>
        <dbReference type="ARBA" id="ARBA00038157"/>
    </source>
</evidence>
<dbReference type="InterPro" id="IPR023210">
    <property type="entry name" value="NADP_OxRdtase_dom"/>
</dbReference>
<sequence length="424" mass="46986">HASHKAQFSCISYPPTLSASPLLPRTALSCEHSPIMNTALPMAPPAKSPLARYRLLSPAASIRVSPLCLGAMNFGDAWVDYMGACNQSTTEGILDFFFEQGGSYRVFRLHLGNFIDTANNYQFGESEQWIGEWMKKRGNREQMVIATKFTTNFAAGPNHPNIMANFTGNGTKSLVTSVNASLRKLQTDYIDLLYVHWWDYSTSIPELMQSLNHLVINGKVLHLGISDTPAWVVSKANEYARNNGLRQFSVYQGRWSAASRDFERDIIPMCKAEGMGICPWGALGGGKFKSEEQRQSADGRQTDYPEIDIKASQALEAIAKRKNTAITSIALAYVMHKTPYVFPIVGGRKVEHLKGNIEALTIQLSDEDIKEIESAVPFDLGFPHNFLWAGGVPDASEKVWLLNTAATFDYVKDKQPITSHKGGE</sequence>
<dbReference type="PANTHER" id="PTHR43364">
    <property type="entry name" value="NADH-SPECIFIC METHYLGLYOXAL REDUCTASE-RELATED"/>
    <property type="match status" value="1"/>
</dbReference>
<comment type="caution">
    <text evidence="5">The sequence shown here is derived from an EMBL/GenBank/DDBJ whole genome shotgun (WGS) entry which is preliminary data.</text>
</comment>
<dbReference type="InterPro" id="IPR036812">
    <property type="entry name" value="NAD(P)_OxRdtase_dom_sf"/>
</dbReference>
<dbReference type="GO" id="GO:0016491">
    <property type="term" value="F:oxidoreductase activity"/>
    <property type="evidence" value="ECO:0007669"/>
    <property type="project" value="UniProtKB-KW"/>
</dbReference>
<feature type="domain" description="NADP-dependent oxidoreductase" evidence="4">
    <location>
        <begin position="66"/>
        <end position="375"/>
    </location>
</feature>
<gene>
    <name evidence="5" type="ORF">TPAR_08341</name>
</gene>
<dbReference type="STRING" id="94208.A0A2S4KMN3"/>
<evidence type="ECO:0000313" key="6">
    <source>
        <dbReference type="Proteomes" id="UP000237481"/>
    </source>
</evidence>
<dbReference type="OrthoDB" id="48988at2759"/>
<evidence type="ECO:0000256" key="2">
    <source>
        <dbReference type="ARBA" id="ARBA00023002"/>
    </source>
</evidence>
<keyword evidence="1" id="KW-0521">NADP</keyword>
<dbReference type="AlphaFoldDB" id="A0A2S4KMN3"/>
<reference evidence="5 6" key="1">
    <citation type="submission" date="2018-01" db="EMBL/GenBank/DDBJ databases">
        <title>Harnessing the power of phylogenomics to disentangle the directionality and signatures of interkingdom host jumping in the parasitic fungal genus Tolypocladium.</title>
        <authorList>
            <person name="Quandt C.A."/>
            <person name="Patterson W."/>
            <person name="Spatafora J.W."/>
        </authorList>
    </citation>
    <scope>NUCLEOTIDE SEQUENCE [LARGE SCALE GENOMIC DNA]</scope>
    <source>
        <strain evidence="5 6">NRBC 100945</strain>
    </source>
</reference>